<proteinExistence type="predicted"/>
<feature type="compositionally biased region" description="Basic and acidic residues" evidence="1">
    <location>
        <begin position="53"/>
        <end position="66"/>
    </location>
</feature>
<dbReference type="Proteomes" id="UP000259211">
    <property type="component" value="Unassembled WGS sequence"/>
</dbReference>
<protein>
    <submittedName>
        <fullName evidence="2">Uncharacterized protein</fullName>
    </submittedName>
</protein>
<sequence>MSWSEAVRLAVTLTSDGSSQLAAALGQWRRPFTFTEWAVLDFLDTYRAANSEGKADPVPRPTEKPRTPGMSKQEVDAILSRVRAAGSASTPITVGGARDGG</sequence>
<dbReference type="AlphaFoldDB" id="A0A3E2DMG4"/>
<evidence type="ECO:0000313" key="2">
    <source>
        <dbReference type="EMBL" id="RFT46571.1"/>
    </source>
</evidence>
<organism evidence="2 3">
    <name type="scientific">Cutibacterium avidum</name>
    <dbReference type="NCBI Taxonomy" id="33010"/>
    <lineage>
        <taxon>Bacteria</taxon>
        <taxon>Bacillati</taxon>
        <taxon>Actinomycetota</taxon>
        <taxon>Actinomycetes</taxon>
        <taxon>Propionibacteriales</taxon>
        <taxon>Propionibacteriaceae</taxon>
        <taxon>Cutibacterium</taxon>
    </lineage>
</organism>
<accession>A0A3E2DMG4</accession>
<gene>
    <name evidence="2" type="ORF">CHT91_02930</name>
</gene>
<feature type="region of interest" description="Disordered" evidence="1">
    <location>
        <begin position="51"/>
        <end position="73"/>
    </location>
</feature>
<comment type="caution">
    <text evidence="2">The sequence shown here is derived from an EMBL/GenBank/DDBJ whole genome shotgun (WGS) entry which is preliminary data.</text>
</comment>
<dbReference type="EMBL" id="NOWI01000002">
    <property type="protein sequence ID" value="RFT46571.1"/>
    <property type="molecule type" value="Genomic_DNA"/>
</dbReference>
<evidence type="ECO:0000256" key="1">
    <source>
        <dbReference type="SAM" id="MobiDB-lite"/>
    </source>
</evidence>
<name>A0A3E2DMG4_9ACTN</name>
<reference evidence="2 3" key="1">
    <citation type="submission" date="2017-07" db="EMBL/GenBank/DDBJ databases">
        <authorList>
            <person name="Sun Z.S."/>
            <person name="Albrecht U."/>
            <person name="Echele G."/>
            <person name="Lee C.C."/>
        </authorList>
    </citation>
    <scope>NUCLEOTIDE SEQUENCE [LARGE SCALE GENOMIC DNA]</scope>
    <source>
        <strain evidence="2 3">P16-029</strain>
    </source>
</reference>
<evidence type="ECO:0000313" key="3">
    <source>
        <dbReference type="Proteomes" id="UP000259211"/>
    </source>
</evidence>